<dbReference type="AlphaFoldDB" id="A0A6V8NK57"/>
<reference evidence="1 2" key="1">
    <citation type="journal article" date="2020" name="Front. Microbiol.">
        <title>Single-cell genomics of novel Actinobacteria with the Wood-Ljungdahl pathway discovered in a serpentinizing system.</title>
        <authorList>
            <person name="Merino N."/>
            <person name="Kawai M."/>
            <person name="Boyd E.S."/>
            <person name="Colman D.R."/>
            <person name="McGlynn S.E."/>
            <person name="Nealson K.H."/>
            <person name="Kurokawa K."/>
            <person name="Hongoh Y."/>
        </authorList>
    </citation>
    <scope>NUCLEOTIDE SEQUENCE [LARGE SCALE GENOMIC DNA]</scope>
    <source>
        <strain evidence="1 2">S03</strain>
    </source>
</reference>
<comment type="caution">
    <text evidence="1">The sequence shown here is derived from an EMBL/GenBank/DDBJ whole genome shotgun (WGS) entry which is preliminary data.</text>
</comment>
<evidence type="ECO:0000313" key="2">
    <source>
        <dbReference type="Proteomes" id="UP000574717"/>
    </source>
</evidence>
<gene>
    <name evidence="1" type="ORF">HKBW3S03_02108</name>
</gene>
<dbReference type="Proteomes" id="UP000574717">
    <property type="component" value="Unassembled WGS sequence"/>
</dbReference>
<accession>A0A6V8NK57</accession>
<sequence length="66" mass="7398">MDSIAKRYGLANFDDFSITGFLVPTGHYAQDIGLIDLFKEQLKIYMKTVHHTPVAPIPHISKVISP</sequence>
<protein>
    <submittedName>
        <fullName evidence="1">Uncharacterized protein</fullName>
    </submittedName>
</protein>
<proteinExistence type="predicted"/>
<evidence type="ECO:0000313" key="1">
    <source>
        <dbReference type="EMBL" id="GFP20605.1"/>
    </source>
</evidence>
<dbReference type="EMBL" id="BLRU01000547">
    <property type="protein sequence ID" value="GFP20605.1"/>
    <property type="molecule type" value="Genomic_DNA"/>
</dbReference>
<organism evidence="1 2">
    <name type="scientific">Candidatus Hakubella thermalkaliphila</name>
    <dbReference type="NCBI Taxonomy" id="2754717"/>
    <lineage>
        <taxon>Bacteria</taxon>
        <taxon>Bacillati</taxon>
        <taxon>Actinomycetota</taxon>
        <taxon>Actinomycetota incertae sedis</taxon>
        <taxon>Candidatus Hakubellales</taxon>
        <taxon>Candidatus Hakubellaceae</taxon>
        <taxon>Candidatus Hakubella</taxon>
    </lineage>
</organism>
<name>A0A6V8NK57_9ACTN</name>